<dbReference type="Gene3D" id="1.10.10.60">
    <property type="entry name" value="Homeodomain-like"/>
    <property type="match status" value="2"/>
</dbReference>
<dbReference type="GeneID" id="66552056"/>
<dbReference type="PROSITE" id="PS01124">
    <property type="entry name" value="HTH_ARAC_FAMILY_2"/>
    <property type="match status" value="1"/>
</dbReference>
<keyword evidence="1" id="KW-0805">Transcription regulation</keyword>
<evidence type="ECO:0000313" key="5">
    <source>
        <dbReference type="Proteomes" id="UP000596329"/>
    </source>
</evidence>
<dbReference type="KEGG" id="fpv:IA03_08525"/>
<organism evidence="4 5">
    <name type="scientific">Flavobacterium psychrophilum</name>
    <dbReference type="NCBI Taxonomy" id="96345"/>
    <lineage>
        <taxon>Bacteria</taxon>
        <taxon>Pseudomonadati</taxon>
        <taxon>Bacteroidota</taxon>
        <taxon>Flavobacteriia</taxon>
        <taxon>Flavobacteriales</taxon>
        <taxon>Flavobacteriaceae</taxon>
        <taxon>Flavobacterium</taxon>
    </lineage>
</organism>
<dbReference type="RefSeq" id="WP_011963867.1">
    <property type="nucleotide sequence ID" value="NZ_BCNG01000005.1"/>
</dbReference>
<dbReference type="KEGG" id="fpw:IA04_08460"/>
<dbReference type="InterPro" id="IPR054015">
    <property type="entry name" value="ExsA-like_N"/>
</dbReference>
<dbReference type="GO" id="GO:0043565">
    <property type="term" value="F:sequence-specific DNA binding"/>
    <property type="evidence" value="ECO:0007669"/>
    <property type="project" value="InterPro"/>
</dbReference>
<evidence type="ECO:0000256" key="3">
    <source>
        <dbReference type="ARBA" id="ARBA00023163"/>
    </source>
</evidence>
<keyword evidence="3" id="KW-0804">Transcription</keyword>
<dbReference type="OMA" id="NWLWTEL"/>
<dbReference type="GO" id="GO:0003700">
    <property type="term" value="F:DNA-binding transcription factor activity"/>
    <property type="evidence" value="ECO:0007669"/>
    <property type="project" value="InterPro"/>
</dbReference>
<accession>A0A075RJ68</accession>
<gene>
    <name evidence="4" type="ORF">H0H26_07110</name>
</gene>
<dbReference type="Pfam" id="PF12833">
    <property type="entry name" value="HTH_18"/>
    <property type="match status" value="1"/>
</dbReference>
<evidence type="ECO:0000313" key="4">
    <source>
        <dbReference type="EMBL" id="QRE02692.1"/>
    </source>
</evidence>
<dbReference type="KEGG" id="fpc:FPSM_01048"/>
<dbReference type="SMART" id="SM00342">
    <property type="entry name" value="HTH_ARAC"/>
    <property type="match status" value="1"/>
</dbReference>
<dbReference type="InterPro" id="IPR009057">
    <property type="entry name" value="Homeodomain-like_sf"/>
</dbReference>
<proteinExistence type="predicted"/>
<reference evidence="4 5" key="1">
    <citation type="submission" date="2020-07" db="EMBL/GenBank/DDBJ databases">
        <title>Genomic characterization of Flavobacterium psychrophilum strains.</title>
        <authorList>
            <person name="Castillo D."/>
            <person name="Jorgensen J."/>
            <person name="Middelboe M."/>
        </authorList>
    </citation>
    <scope>NUCLEOTIDE SEQUENCE [LARGE SCALE GENOMIC DNA]</scope>
    <source>
        <strain evidence="4 5">FPS-R7</strain>
    </source>
</reference>
<dbReference type="InterPro" id="IPR018060">
    <property type="entry name" value="HTH_AraC"/>
</dbReference>
<evidence type="ECO:0000256" key="1">
    <source>
        <dbReference type="ARBA" id="ARBA00023015"/>
    </source>
</evidence>
<sequence length="282" mass="32784">MIIQNIPKVFLQLKTEPTELFVYDFKMTKDAVNTKVNLTHNMFSFLQLGEKKVKFEDVFVEVNNKQSVLIKSGNCLMTELIDNNEIYFCKLFFFTNNNVLNFLKKHSEHISKLNKKTNTETPFFVIENDDFIHSFVTSISSILNLKTNTTLLLELKLEEILLYLLQKYGASFIHYLQSLASAEKNTTLKNIVEANLNSNLSLTEIAFLANMSLSTFKRHFLLEYNVNPGKWLRQKRLVLAKHLIKNEDKKPSEIHKQFGYNSLSNFSIAFKNEFGFSPKELK</sequence>
<dbReference type="Proteomes" id="UP000596329">
    <property type="component" value="Chromosome"/>
</dbReference>
<name>A0A075RJ68_FLAPS</name>
<dbReference type="EMBL" id="CP059075">
    <property type="protein sequence ID" value="QRE02692.1"/>
    <property type="molecule type" value="Genomic_DNA"/>
</dbReference>
<dbReference type="KEGG" id="fpk:IA06_08465"/>
<dbReference type="PANTHER" id="PTHR43280:SF2">
    <property type="entry name" value="HTH-TYPE TRANSCRIPTIONAL REGULATOR EXSA"/>
    <property type="match status" value="1"/>
</dbReference>
<dbReference type="KEGG" id="fpq:IB65_08745"/>
<dbReference type="PANTHER" id="PTHR43280">
    <property type="entry name" value="ARAC-FAMILY TRANSCRIPTIONAL REGULATOR"/>
    <property type="match status" value="1"/>
</dbReference>
<dbReference type="SUPFAM" id="SSF46689">
    <property type="entry name" value="Homeodomain-like"/>
    <property type="match status" value="2"/>
</dbReference>
<evidence type="ECO:0000256" key="2">
    <source>
        <dbReference type="ARBA" id="ARBA00023125"/>
    </source>
</evidence>
<dbReference type="Pfam" id="PF22200">
    <property type="entry name" value="ExsA_N"/>
    <property type="match status" value="1"/>
</dbReference>
<protein>
    <submittedName>
        <fullName evidence="4">Helix-turn-helix transcriptional regulator</fullName>
    </submittedName>
</protein>
<keyword evidence="2" id="KW-0238">DNA-binding</keyword>
<dbReference type="AlphaFoldDB" id="A0A075RJ68"/>